<keyword evidence="2" id="KW-0946">Virion</keyword>
<keyword evidence="4" id="KW-0067">ATP-binding</keyword>
<dbReference type="InterPro" id="IPR001399">
    <property type="entry name" value="Orbi_VP6"/>
</dbReference>
<evidence type="ECO:0000256" key="1">
    <source>
        <dbReference type="ARBA" id="ARBA00004328"/>
    </source>
</evidence>
<name>A0A343RD79_9REOV</name>
<sequence>MSVRLILLAPGDIIASVEPELLRRHIDCKHNGINDDTGHTRSAAENRAESGRDREFLREHSSSRGRDGGGDSGRSTSKSPDGARGADKSGMDGRPNERATPESYSKHGNPADGEKARDADQGDPHLSGDKVATRDVDNALNLAAEVGQNVSQRVFALTESIVGALRDRGSLHVQLPGDSEPRDGDVCYHVGAAALKTLGLPSSEALAQKDAETHWRKQLGKRLTITKIHSPAMLEKLFPLATPERRHRTSVALVTNLKEYVPRAHIIFTAPTGDSSWKEVAREATRRANIRAYTHDPSAGPASAALLALIDAL</sequence>
<feature type="region of interest" description="Disordered" evidence="3">
    <location>
        <begin position="30"/>
        <end position="130"/>
    </location>
</feature>
<dbReference type="Pfam" id="PF01516">
    <property type="entry name" value="Orbi_VP6"/>
    <property type="match status" value="1"/>
</dbReference>
<dbReference type="GO" id="GO:0005198">
    <property type="term" value="F:structural molecule activity"/>
    <property type="evidence" value="ECO:0007669"/>
    <property type="project" value="InterPro"/>
</dbReference>
<keyword evidence="4" id="KW-0547">Nucleotide-binding</keyword>
<reference evidence="4" key="1">
    <citation type="submission" date="2017-07" db="EMBL/GenBank/DDBJ databases">
        <title>WMV LEIV-F-57-Nah.</title>
        <authorList>
            <person name="Eremyan A.A.III."/>
            <person name="Alkhovsky S.V."/>
            <person name="Shchetinin A.M."/>
        </authorList>
    </citation>
    <scope>NUCLEOTIDE SEQUENCE</scope>
    <source>
        <strain evidence="4">LEIV-F-57-Nah</strain>
    </source>
</reference>
<organism evidence="4">
    <name type="scientific">Wad Medani virus</name>
    <dbReference type="NCBI Taxonomy" id="40067"/>
    <lineage>
        <taxon>Viruses</taxon>
        <taxon>Riboviria</taxon>
        <taxon>Orthornavirae</taxon>
        <taxon>Duplornaviricota</taxon>
        <taxon>Resentoviricetes</taxon>
        <taxon>Reovirales</taxon>
        <taxon>Sedoreoviridae</taxon>
        <taxon>Orbivirus</taxon>
        <taxon>Orbivirus wadmedaniense</taxon>
    </lineage>
</organism>
<evidence type="ECO:0000313" key="4">
    <source>
        <dbReference type="EMBL" id="ATX74881.1"/>
    </source>
</evidence>
<comment type="subcellular location">
    <subcellularLocation>
        <location evidence="1">Virion</location>
    </subcellularLocation>
</comment>
<feature type="compositionally biased region" description="Basic and acidic residues" evidence="3">
    <location>
        <begin position="112"/>
        <end position="130"/>
    </location>
</feature>
<protein>
    <submittedName>
        <fullName evidence="4">Helicase</fullName>
    </submittedName>
</protein>
<keyword evidence="4" id="KW-0347">Helicase</keyword>
<feature type="compositionally biased region" description="Basic and acidic residues" evidence="3">
    <location>
        <begin position="84"/>
        <end position="100"/>
    </location>
</feature>
<evidence type="ECO:0000256" key="3">
    <source>
        <dbReference type="SAM" id="MobiDB-lite"/>
    </source>
</evidence>
<accession>A0A343RD79</accession>
<proteinExistence type="predicted"/>
<keyword evidence="4" id="KW-0378">Hydrolase</keyword>
<dbReference type="GO" id="GO:0004386">
    <property type="term" value="F:helicase activity"/>
    <property type="evidence" value="ECO:0007669"/>
    <property type="project" value="UniProtKB-KW"/>
</dbReference>
<dbReference type="GO" id="GO:0019028">
    <property type="term" value="C:viral capsid"/>
    <property type="evidence" value="ECO:0007669"/>
    <property type="project" value="InterPro"/>
</dbReference>
<feature type="compositionally biased region" description="Basic and acidic residues" evidence="3">
    <location>
        <begin position="30"/>
        <end position="69"/>
    </location>
</feature>
<gene>
    <name evidence="4" type="primary">Hel</name>
</gene>
<dbReference type="EMBL" id="MF521575">
    <property type="protein sequence ID" value="ATX74881.1"/>
    <property type="molecule type" value="Genomic_RNA"/>
</dbReference>
<evidence type="ECO:0000256" key="2">
    <source>
        <dbReference type="ARBA" id="ARBA00022844"/>
    </source>
</evidence>